<dbReference type="GO" id="GO:0008380">
    <property type="term" value="P:RNA splicing"/>
    <property type="evidence" value="ECO:0007669"/>
    <property type="project" value="UniProtKB-KW"/>
</dbReference>
<dbReference type="InterPro" id="IPR040397">
    <property type="entry name" value="SWAP"/>
</dbReference>
<feature type="compositionally biased region" description="Basic and acidic residues" evidence="3">
    <location>
        <begin position="642"/>
        <end position="651"/>
    </location>
</feature>
<dbReference type="Pfam" id="PF09750">
    <property type="entry name" value="DRY_EERY"/>
    <property type="match status" value="1"/>
</dbReference>
<protein>
    <recommendedName>
        <fullName evidence="4">Suppressor of white apricot N-terminal domain-containing protein</fullName>
    </recommendedName>
</protein>
<feature type="compositionally biased region" description="Basic and acidic residues" evidence="3">
    <location>
        <begin position="449"/>
        <end position="469"/>
    </location>
</feature>
<dbReference type="GO" id="GO:0006397">
    <property type="term" value="P:mRNA processing"/>
    <property type="evidence" value="ECO:0007669"/>
    <property type="project" value="UniProtKB-KW"/>
</dbReference>
<accession>A0A9D4QXY4</accession>
<dbReference type="SMART" id="SM01141">
    <property type="entry name" value="DRY_EERY"/>
    <property type="match status" value="1"/>
</dbReference>
<feature type="domain" description="Suppressor of white apricot N-terminal" evidence="4">
    <location>
        <begin position="39"/>
        <end position="170"/>
    </location>
</feature>
<feature type="region of interest" description="Disordered" evidence="3">
    <location>
        <begin position="169"/>
        <end position="188"/>
    </location>
</feature>
<organism evidence="5 6">
    <name type="scientific">Dreissena polymorpha</name>
    <name type="common">Zebra mussel</name>
    <name type="synonym">Mytilus polymorpha</name>
    <dbReference type="NCBI Taxonomy" id="45954"/>
    <lineage>
        <taxon>Eukaryota</taxon>
        <taxon>Metazoa</taxon>
        <taxon>Spiralia</taxon>
        <taxon>Lophotrochozoa</taxon>
        <taxon>Mollusca</taxon>
        <taxon>Bivalvia</taxon>
        <taxon>Autobranchia</taxon>
        <taxon>Heteroconchia</taxon>
        <taxon>Euheterodonta</taxon>
        <taxon>Imparidentia</taxon>
        <taxon>Neoheterodontei</taxon>
        <taxon>Myida</taxon>
        <taxon>Dreissenoidea</taxon>
        <taxon>Dreissenidae</taxon>
        <taxon>Dreissena</taxon>
    </lineage>
</organism>
<feature type="compositionally biased region" description="Low complexity" evidence="3">
    <location>
        <begin position="775"/>
        <end position="785"/>
    </location>
</feature>
<dbReference type="EMBL" id="JAIWYP010000003">
    <property type="protein sequence ID" value="KAH3847801.1"/>
    <property type="molecule type" value="Genomic_DNA"/>
</dbReference>
<evidence type="ECO:0000313" key="6">
    <source>
        <dbReference type="Proteomes" id="UP000828390"/>
    </source>
</evidence>
<feature type="region of interest" description="Disordered" evidence="3">
    <location>
        <begin position="265"/>
        <end position="885"/>
    </location>
</feature>
<name>A0A9D4QXY4_DREPO</name>
<feature type="compositionally biased region" description="Basic and acidic residues" evidence="3">
    <location>
        <begin position="729"/>
        <end position="774"/>
    </location>
</feature>
<feature type="compositionally biased region" description="Basic residues" evidence="3">
    <location>
        <begin position="625"/>
        <end position="641"/>
    </location>
</feature>
<evidence type="ECO:0000259" key="4">
    <source>
        <dbReference type="SMART" id="SM01141"/>
    </source>
</evidence>
<dbReference type="PANTHER" id="PTHR13161">
    <property type="entry name" value="SPLICING FACTOR SUPPRESSOR OF WHITE APRICOT"/>
    <property type="match status" value="1"/>
</dbReference>
<feature type="compositionally biased region" description="Basic residues" evidence="3">
    <location>
        <begin position="542"/>
        <end position="557"/>
    </location>
</feature>
<evidence type="ECO:0000256" key="1">
    <source>
        <dbReference type="ARBA" id="ARBA00022664"/>
    </source>
</evidence>
<sequence>MWHEARRQEKKIRGLMVDYKKRAERRREFYEKIKADPAQFVRVFGQTCKIALDPAISLAAESPQTMMPWQGDTSNMIDRFDVRAHLDIMPPEKSYTVELTKGEASDERKANYERYRILVENECAGLTEEQALHQLYIDEQFGAINKDNEEEKQKLKDKKAAIAYKYEDSTDQKAGTDSEGSESEEEDIETFDLDVVLDVNNLTEEQITQLNVCGTQFGMGNKDYIKYLRRDKDEQEALRQAKQIEEEKAQFAGRKSRRERRMYKERILAGRKLSPPSYAARDSPTYERYGRSSSSRSRSRSKSPPRHKRRKTYITSFGGNDDSEGEGVVQGPALPPGFLPTAPGSASEGTHPHTSPSCDQKEKKETLSQRLRRSLTPDGTGSPRSKDIEYSSQKANDSSSNQKKSRSRSRQRSRSHNKLSRRSIERRPRSKSNDRYRRSRSRDRSRRSRSGDRFRRSRSRDRGRWSRSRDRSRRTRSRDRVRRSRSNNRSRRSRSRDRSRRTRSRDRGRRSVSRSRDKSRRSRSRERSRRSRSRSGDWRNALTKRSKERSPKRSRSSRSHDRTKSGRSRDRSRSKRSEEKSQSRHSRSKSQAKRSRERSKGKTSPRLESKSKASRSPQPTEVRRSRTKSSSKSRSSSRSRSKSLEKEKAESPVKPVIKRYRRDPTPSSSDLEDSGEEEATTARVAAPAAQAGNGRAPGVYGNATSQSQPKLTPQEKLKRKMQIALSRQYKADKKAEVIRHEKMEQEKLDREEELRQRAVEMRRRERERRHREMEAGSSDESSSGARDPDREPKAEAKSPLPKQYARSPSRRDTGRSPGRRDGTRTALRDAWSRSPGRGDLSRSPRRPGSGSDERHDSRNKVSNSSRSRSQSRSPKSTNRLKIVDY</sequence>
<feature type="compositionally biased region" description="Basic residues" evidence="3">
    <location>
        <begin position="403"/>
        <end position="421"/>
    </location>
</feature>
<feature type="compositionally biased region" description="Basic and acidic residues" evidence="3">
    <location>
        <begin position="558"/>
        <end position="582"/>
    </location>
</feature>
<keyword evidence="6" id="KW-1185">Reference proteome</keyword>
<feature type="compositionally biased region" description="Acidic residues" evidence="3">
    <location>
        <begin position="670"/>
        <end position="679"/>
    </location>
</feature>
<feature type="compositionally biased region" description="Basic residues" evidence="3">
    <location>
        <begin position="297"/>
        <end position="312"/>
    </location>
</feature>
<evidence type="ECO:0000256" key="3">
    <source>
        <dbReference type="SAM" id="MobiDB-lite"/>
    </source>
</evidence>
<feature type="compositionally biased region" description="Basic residues" evidence="3">
    <location>
        <begin position="470"/>
        <end position="533"/>
    </location>
</feature>
<reference evidence="5" key="2">
    <citation type="submission" date="2020-11" db="EMBL/GenBank/DDBJ databases">
        <authorList>
            <person name="McCartney M.A."/>
            <person name="Auch B."/>
            <person name="Kono T."/>
            <person name="Mallez S."/>
            <person name="Becker A."/>
            <person name="Gohl D.M."/>
            <person name="Silverstein K.A.T."/>
            <person name="Koren S."/>
            <person name="Bechman K.B."/>
            <person name="Herman A."/>
            <person name="Abrahante J.E."/>
            <person name="Garbe J."/>
        </authorList>
    </citation>
    <scope>NUCLEOTIDE SEQUENCE</scope>
    <source>
        <strain evidence="5">Duluth1</strain>
        <tissue evidence="5">Whole animal</tissue>
    </source>
</reference>
<feature type="compositionally biased region" description="Basic and acidic residues" evidence="3">
    <location>
        <begin position="786"/>
        <end position="796"/>
    </location>
</feature>
<dbReference type="AlphaFoldDB" id="A0A9D4QXY4"/>
<feature type="compositionally biased region" description="Polar residues" evidence="3">
    <location>
        <begin position="702"/>
        <end position="711"/>
    </location>
</feature>
<feature type="compositionally biased region" description="Basic and acidic residues" evidence="3">
    <location>
        <begin position="422"/>
        <end position="436"/>
    </location>
</feature>
<evidence type="ECO:0000313" key="5">
    <source>
        <dbReference type="EMBL" id="KAH3847801.1"/>
    </source>
</evidence>
<proteinExistence type="predicted"/>
<keyword evidence="2" id="KW-0508">mRNA splicing</keyword>
<dbReference type="OrthoDB" id="10070965at2759"/>
<dbReference type="InterPro" id="IPR019147">
    <property type="entry name" value="SWAP_N_domain"/>
</dbReference>
<dbReference type="Proteomes" id="UP000828390">
    <property type="component" value="Unassembled WGS sequence"/>
</dbReference>
<feature type="compositionally biased region" description="Acidic residues" evidence="3">
    <location>
        <begin position="179"/>
        <end position="188"/>
    </location>
</feature>
<feature type="compositionally biased region" description="Low complexity" evidence="3">
    <location>
        <begin position="681"/>
        <end position="697"/>
    </location>
</feature>
<feature type="compositionally biased region" description="Basic and acidic residues" evidence="3">
    <location>
        <begin position="809"/>
        <end position="831"/>
    </location>
</feature>
<gene>
    <name evidence="5" type="ORF">DPMN_090131</name>
</gene>
<feature type="compositionally biased region" description="Basic residues" evidence="3">
    <location>
        <begin position="437"/>
        <end position="448"/>
    </location>
</feature>
<dbReference type="PANTHER" id="PTHR13161:SF4">
    <property type="entry name" value="CLK4-ASSOCIATING SERINE_ARGININE RICH PROTEIN"/>
    <property type="match status" value="1"/>
</dbReference>
<evidence type="ECO:0000256" key="2">
    <source>
        <dbReference type="ARBA" id="ARBA00023187"/>
    </source>
</evidence>
<reference evidence="5" key="1">
    <citation type="journal article" date="2019" name="bioRxiv">
        <title>The Genome of the Zebra Mussel, Dreissena polymorpha: A Resource for Invasive Species Research.</title>
        <authorList>
            <person name="McCartney M.A."/>
            <person name="Auch B."/>
            <person name="Kono T."/>
            <person name="Mallez S."/>
            <person name="Zhang Y."/>
            <person name="Obille A."/>
            <person name="Becker A."/>
            <person name="Abrahante J.E."/>
            <person name="Garbe J."/>
            <person name="Badalamenti J.P."/>
            <person name="Herman A."/>
            <person name="Mangelson H."/>
            <person name="Liachko I."/>
            <person name="Sullivan S."/>
            <person name="Sone E.D."/>
            <person name="Koren S."/>
            <person name="Silverstein K.A.T."/>
            <person name="Beckman K.B."/>
            <person name="Gohl D.M."/>
        </authorList>
    </citation>
    <scope>NUCLEOTIDE SEQUENCE</scope>
    <source>
        <strain evidence="5">Duluth1</strain>
        <tissue evidence="5">Whole animal</tissue>
    </source>
</reference>
<comment type="caution">
    <text evidence="5">The sequence shown here is derived from an EMBL/GenBank/DDBJ whole genome shotgun (WGS) entry which is preliminary data.</text>
</comment>
<feature type="compositionally biased region" description="Low complexity" evidence="3">
    <location>
        <begin position="860"/>
        <end position="876"/>
    </location>
</feature>
<keyword evidence="1" id="KW-0507">mRNA processing</keyword>
<feature type="compositionally biased region" description="Basic residues" evidence="3">
    <location>
        <begin position="583"/>
        <end position="603"/>
    </location>
</feature>